<sequence length="157" mass="17161">MDNLVAAEISSLLSLKMMPNSPALQTSLINRGHPFPLYVPPSQAVFGQHLHASSQMSEENLLIRNDLKAGCNENPYTPPLPQDIHASKELLRMRVFASSSTSTSGDDGAESNRDIQRLPREGPLRVNTPPMACASDVMAKQGKRCILQSMHVPDAEK</sequence>
<name>A0A166TAZ6_9AGAM</name>
<gene>
    <name evidence="2" type="ORF">FIBSPDRAFT_926549</name>
</gene>
<accession>A0A166TAZ6</accession>
<dbReference type="Proteomes" id="UP000076532">
    <property type="component" value="Unassembled WGS sequence"/>
</dbReference>
<proteinExistence type="predicted"/>
<organism evidence="2 3">
    <name type="scientific">Athelia psychrophila</name>
    <dbReference type="NCBI Taxonomy" id="1759441"/>
    <lineage>
        <taxon>Eukaryota</taxon>
        <taxon>Fungi</taxon>
        <taxon>Dikarya</taxon>
        <taxon>Basidiomycota</taxon>
        <taxon>Agaricomycotina</taxon>
        <taxon>Agaricomycetes</taxon>
        <taxon>Agaricomycetidae</taxon>
        <taxon>Atheliales</taxon>
        <taxon>Atheliaceae</taxon>
        <taxon>Athelia</taxon>
    </lineage>
</organism>
<evidence type="ECO:0000313" key="2">
    <source>
        <dbReference type="EMBL" id="KZP30421.1"/>
    </source>
</evidence>
<reference evidence="2 3" key="1">
    <citation type="journal article" date="2016" name="Mol. Biol. Evol.">
        <title>Comparative Genomics of Early-Diverging Mushroom-Forming Fungi Provides Insights into the Origins of Lignocellulose Decay Capabilities.</title>
        <authorList>
            <person name="Nagy L.G."/>
            <person name="Riley R."/>
            <person name="Tritt A."/>
            <person name="Adam C."/>
            <person name="Daum C."/>
            <person name="Floudas D."/>
            <person name="Sun H."/>
            <person name="Yadav J.S."/>
            <person name="Pangilinan J."/>
            <person name="Larsson K.H."/>
            <person name="Matsuura K."/>
            <person name="Barry K."/>
            <person name="Labutti K."/>
            <person name="Kuo R."/>
            <person name="Ohm R.A."/>
            <person name="Bhattacharya S.S."/>
            <person name="Shirouzu T."/>
            <person name="Yoshinaga Y."/>
            <person name="Martin F.M."/>
            <person name="Grigoriev I.V."/>
            <person name="Hibbett D.S."/>
        </authorList>
    </citation>
    <scope>NUCLEOTIDE SEQUENCE [LARGE SCALE GENOMIC DNA]</scope>
    <source>
        <strain evidence="2 3">CBS 109695</strain>
    </source>
</reference>
<dbReference type="AlphaFoldDB" id="A0A166TAZ6"/>
<keyword evidence="3" id="KW-1185">Reference proteome</keyword>
<evidence type="ECO:0000313" key="3">
    <source>
        <dbReference type="Proteomes" id="UP000076532"/>
    </source>
</evidence>
<feature type="region of interest" description="Disordered" evidence="1">
    <location>
        <begin position="97"/>
        <end position="130"/>
    </location>
</feature>
<feature type="compositionally biased region" description="Basic and acidic residues" evidence="1">
    <location>
        <begin position="110"/>
        <end position="123"/>
    </location>
</feature>
<protein>
    <submittedName>
        <fullName evidence="2">Uncharacterized protein</fullName>
    </submittedName>
</protein>
<feature type="compositionally biased region" description="Low complexity" evidence="1">
    <location>
        <begin position="97"/>
        <end position="106"/>
    </location>
</feature>
<dbReference type="EMBL" id="KV417494">
    <property type="protein sequence ID" value="KZP30421.1"/>
    <property type="molecule type" value="Genomic_DNA"/>
</dbReference>
<evidence type="ECO:0000256" key="1">
    <source>
        <dbReference type="SAM" id="MobiDB-lite"/>
    </source>
</evidence>